<reference evidence="6" key="1">
    <citation type="journal article" date="2014" name="Int. J. Syst. Evol. Microbiol.">
        <title>Complete genome sequence of Corynebacterium casei LMG S-19264T (=DSM 44701T), isolated from a smear-ripened cheese.</title>
        <authorList>
            <consortium name="US DOE Joint Genome Institute (JGI-PGF)"/>
            <person name="Walter F."/>
            <person name="Albersmeier A."/>
            <person name="Kalinowski J."/>
            <person name="Ruckert C."/>
        </authorList>
    </citation>
    <scope>NUCLEOTIDE SEQUENCE</scope>
    <source>
        <strain evidence="6">CGMCC 1.15794</strain>
    </source>
</reference>
<dbReference type="SMART" id="SM00382">
    <property type="entry name" value="AAA"/>
    <property type="match status" value="2"/>
</dbReference>
<feature type="region of interest" description="Disordered" evidence="4">
    <location>
        <begin position="1"/>
        <end position="21"/>
    </location>
</feature>
<evidence type="ECO:0000256" key="4">
    <source>
        <dbReference type="SAM" id="MobiDB-lite"/>
    </source>
</evidence>
<dbReference type="GO" id="GO:0003677">
    <property type="term" value="F:DNA binding"/>
    <property type="evidence" value="ECO:0007669"/>
    <property type="project" value="InterPro"/>
</dbReference>
<dbReference type="AlphaFoldDB" id="A0A917IF46"/>
<comment type="caution">
    <text evidence="6">The sequence shown here is derived from an EMBL/GenBank/DDBJ whole genome shotgun (WGS) entry which is preliminary data.</text>
</comment>
<name>A0A917IF46_9MICO</name>
<dbReference type="InterPro" id="IPR002543">
    <property type="entry name" value="FtsK_dom"/>
</dbReference>
<evidence type="ECO:0000259" key="5">
    <source>
        <dbReference type="PROSITE" id="PS50901"/>
    </source>
</evidence>
<dbReference type="PANTHER" id="PTHR22683">
    <property type="entry name" value="SPORULATION PROTEIN RELATED"/>
    <property type="match status" value="1"/>
</dbReference>
<evidence type="ECO:0000256" key="1">
    <source>
        <dbReference type="ARBA" id="ARBA00022741"/>
    </source>
</evidence>
<dbReference type="InterPro" id="IPR003593">
    <property type="entry name" value="AAA+_ATPase"/>
</dbReference>
<dbReference type="InterPro" id="IPR050206">
    <property type="entry name" value="FtsK/SpoIIIE/SftA"/>
</dbReference>
<keyword evidence="2 3" id="KW-0067">ATP-binding</keyword>
<evidence type="ECO:0000313" key="6">
    <source>
        <dbReference type="EMBL" id="GGH46769.1"/>
    </source>
</evidence>
<protein>
    <recommendedName>
        <fullName evidence="5">FtsK domain-containing protein</fullName>
    </recommendedName>
</protein>
<evidence type="ECO:0000313" key="7">
    <source>
        <dbReference type="Proteomes" id="UP000657592"/>
    </source>
</evidence>
<dbReference type="Proteomes" id="UP000657592">
    <property type="component" value="Unassembled WGS sequence"/>
</dbReference>
<dbReference type="EMBL" id="BMJY01000010">
    <property type="protein sequence ID" value="GGH46769.1"/>
    <property type="molecule type" value="Genomic_DNA"/>
</dbReference>
<organism evidence="6 7">
    <name type="scientific">Microbacterium album</name>
    <dbReference type="NCBI Taxonomy" id="2053191"/>
    <lineage>
        <taxon>Bacteria</taxon>
        <taxon>Bacillati</taxon>
        <taxon>Actinomycetota</taxon>
        <taxon>Actinomycetes</taxon>
        <taxon>Micrococcales</taxon>
        <taxon>Microbacteriaceae</taxon>
        <taxon>Microbacterium</taxon>
    </lineage>
</organism>
<reference evidence="6" key="2">
    <citation type="submission" date="2020-09" db="EMBL/GenBank/DDBJ databases">
        <authorList>
            <person name="Sun Q."/>
            <person name="Zhou Y."/>
        </authorList>
    </citation>
    <scope>NUCLEOTIDE SEQUENCE</scope>
    <source>
        <strain evidence="6">CGMCC 1.15794</strain>
    </source>
</reference>
<dbReference type="Pfam" id="PF01580">
    <property type="entry name" value="FtsK_SpoIIIE"/>
    <property type="match status" value="1"/>
</dbReference>
<feature type="domain" description="FtsK" evidence="5">
    <location>
        <begin position="361"/>
        <end position="544"/>
    </location>
</feature>
<dbReference type="Gene3D" id="3.40.50.300">
    <property type="entry name" value="P-loop containing nucleotide triphosphate hydrolases"/>
    <property type="match status" value="3"/>
</dbReference>
<dbReference type="GO" id="GO:0005524">
    <property type="term" value="F:ATP binding"/>
    <property type="evidence" value="ECO:0007669"/>
    <property type="project" value="UniProtKB-UniRule"/>
</dbReference>
<dbReference type="PROSITE" id="PS50901">
    <property type="entry name" value="FTSK"/>
    <property type="match status" value="1"/>
</dbReference>
<keyword evidence="7" id="KW-1185">Reference proteome</keyword>
<dbReference type="PANTHER" id="PTHR22683:SF1">
    <property type="entry name" value="TYPE VII SECRETION SYSTEM PROTEIN ESSC"/>
    <property type="match status" value="1"/>
</dbReference>
<feature type="binding site" evidence="3">
    <location>
        <begin position="379"/>
        <end position="386"/>
    </location>
    <ligand>
        <name>ATP</name>
        <dbReference type="ChEBI" id="CHEBI:30616"/>
    </ligand>
</feature>
<dbReference type="InterPro" id="IPR027417">
    <property type="entry name" value="P-loop_NTPase"/>
</dbReference>
<evidence type="ECO:0000256" key="2">
    <source>
        <dbReference type="ARBA" id="ARBA00022840"/>
    </source>
</evidence>
<proteinExistence type="predicted"/>
<gene>
    <name evidence="6" type="ORF">GCM10010921_23090</name>
</gene>
<evidence type="ECO:0000256" key="3">
    <source>
        <dbReference type="PROSITE-ProRule" id="PRU00289"/>
    </source>
</evidence>
<dbReference type="SUPFAM" id="SSF52540">
    <property type="entry name" value="P-loop containing nucleoside triphosphate hydrolases"/>
    <property type="match status" value="2"/>
</dbReference>
<dbReference type="CDD" id="cd01127">
    <property type="entry name" value="TrwB_TraG_TraD_VirD4"/>
    <property type="match status" value="1"/>
</dbReference>
<accession>A0A917IF46</accession>
<keyword evidence="1 3" id="KW-0547">Nucleotide-binding</keyword>
<sequence length="944" mass="98611">MGSMPPALRVDEPVTLPDPVPPPRRAPFPIVASLAPVVASVAIWAVTGSLLALCFAALGPLMAVASLLDAARASRRHRRVALRERAQELDRARDGISRRHETERAARWRERPDVAALLADPRRQWRGATDALVVGRGCVPSAVRVSGGDGDAARELRRQAATLTDAPVTVPLTTGVAVQGEPAIARAVARALLLQLCLARPTEDIVVVAVPDAEREWAGILPHAALDAEGLAARSPRSLRVALVEGTPPPAVDVLLAVVLPGSDVPPGCGALLEVDGSARGRLTWRGESEDGEAEGVSRAQAHAIAEALAARARAMAPPAEHAEGPLALEALLSDRRAEDPAAVARPSLGALGAVIGAEGTAPACVDLVSDGPHAVVVGMTGSGKSELLVTWVVSLAATLPPDRVTFLLADFKGGTAFAPLAGLPHVTGVITDLDGGGARRAVESLRAELRRRERILAAAGARDVSDPGVDVPRLVIVVDEFAAMLQEHPDLHAVFTDVAARGRALGLHLVLGTQRAGGVLRDALVANCPLRIGLRMAEAAESRALLGTDAAAAIPGGPAGRGIAYVRRASDDAARLTRIALSSPADVRAARERFGDRPRPIGPWLPPLPQRLSREELAVLAPEAPSRDILLALADDPARQRRTVVTLRPGADRGIAVVGGGGTGKSTVAATAAAASGALVVPRDPEGAWDALERAERTRPPLVVLDDADALLSRLPAAYAQAAAERLEALVRDAGETGSTIVLTAARLSGALLRVADLLPSRALLALPSRTEHAAAGGDLATFDPRRPPGRAILDGFEVQFVLAQRPAVVGEGQEPPRWTPDAPVSAMVLRAARHRGELLARAWEGRARVTVLDDLRPGASIADVAAPGERVVVVGEGEAWQRQWGLLQEIRGSAPFVVGADCAAELRSLLGERELPPYARPRASRAWLVRDALPPERVLLPG</sequence>